<keyword evidence="4" id="KW-1185">Reference proteome</keyword>
<feature type="signal peptide" evidence="2">
    <location>
        <begin position="1"/>
        <end position="15"/>
    </location>
</feature>
<evidence type="ECO:0000313" key="4">
    <source>
        <dbReference type="Proteomes" id="UP001187415"/>
    </source>
</evidence>
<evidence type="ECO:0000256" key="1">
    <source>
        <dbReference type="SAM" id="MobiDB-lite"/>
    </source>
</evidence>
<evidence type="ECO:0000256" key="2">
    <source>
        <dbReference type="SAM" id="SignalP"/>
    </source>
</evidence>
<reference evidence="3" key="1">
    <citation type="submission" date="2023-07" db="EMBL/GenBank/DDBJ databases">
        <title>Chromosome-level Genome Assembly of Striped Snakehead (Channa striata).</title>
        <authorList>
            <person name="Liu H."/>
        </authorList>
    </citation>
    <scope>NUCLEOTIDE SEQUENCE</scope>
    <source>
        <strain evidence="3">Gz</strain>
        <tissue evidence="3">Muscle</tissue>
    </source>
</reference>
<dbReference type="EMBL" id="JAUPFM010000191">
    <property type="protein sequence ID" value="KAK2811159.1"/>
    <property type="molecule type" value="Genomic_DNA"/>
</dbReference>
<organism evidence="3 4">
    <name type="scientific">Channa striata</name>
    <name type="common">Snakehead murrel</name>
    <name type="synonym">Ophicephalus striatus</name>
    <dbReference type="NCBI Taxonomy" id="64152"/>
    <lineage>
        <taxon>Eukaryota</taxon>
        <taxon>Metazoa</taxon>
        <taxon>Chordata</taxon>
        <taxon>Craniata</taxon>
        <taxon>Vertebrata</taxon>
        <taxon>Euteleostomi</taxon>
        <taxon>Actinopterygii</taxon>
        <taxon>Neopterygii</taxon>
        <taxon>Teleostei</taxon>
        <taxon>Neoteleostei</taxon>
        <taxon>Acanthomorphata</taxon>
        <taxon>Anabantaria</taxon>
        <taxon>Anabantiformes</taxon>
        <taxon>Channoidei</taxon>
        <taxon>Channidae</taxon>
        <taxon>Channa</taxon>
    </lineage>
</organism>
<dbReference type="GO" id="GO:0030119">
    <property type="term" value="C:AP-type membrane coat adaptor complex"/>
    <property type="evidence" value="ECO:0007669"/>
    <property type="project" value="InterPro"/>
</dbReference>
<protein>
    <submittedName>
        <fullName evidence="3">Uncharacterized protein</fullName>
    </submittedName>
</protein>
<feature type="region of interest" description="Disordered" evidence="1">
    <location>
        <begin position="61"/>
        <end position="80"/>
    </location>
</feature>
<sequence>MVLCFLIHTVCPVAALSSVENRVPYSQALGPDEGVLSEQDRELRPDERRCLRKEKVAVVGSKASSPKTETEKWLWQGEQT</sequence>
<dbReference type="Proteomes" id="UP001187415">
    <property type="component" value="Unassembled WGS sequence"/>
</dbReference>
<gene>
    <name evidence="3" type="ORF">Q5P01_000265</name>
</gene>
<dbReference type="GO" id="GO:0000724">
    <property type="term" value="P:double-strand break repair via homologous recombination"/>
    <property type="evidence" value="ECO:0007669"/>
    <property type="project" value="InterPro"/>
</dbReference>
<dbReference type="Pfam" id="PF15001">
    <property type="entry name" value="AP-5_subunit_s1"/>
    <property type="match status" value="1"/>
</dbReference>
<proteinExistence type="predicted"/>
<dbReference type="AlphaFoldDB" id="A0AA88LEA2"/>
<accession>A0AA88LEA2</accession>
<dbReference type="InterPro" id="IPR029392">
    <property type="entry name" value="AP-5_subunit_s1"/>
</dbReference>
<evidence type="ECO:0000313" key="3">
    <source>
        <dbReference type="EMBL" id="KAK2811159.1"/>
    </source>
</evidence>
<comment type="caution">
    <text evidence="3">The sequence shown here is derived from an EMBL/GenBank/DDBJ whole genome shotgun (WGS) entry which is preliminary data.</text>
</comment>
<name>A0AA88LEA2_CHASR</name>
<keyword evidence="2" id="KW-0732">Signal</keyword>
<dbReference type="GO" id="GO:0016197">
    <property type="term" value="P:endosomal transport"/>
    <property type="evidence" value="ECO:0007669"/>
    <property type="project" value="InterPro"/>
</dbReference>
<feature type="chain" id="PRO_5041696133" evidence="2">
    <location>
        <begin position="16"/>
        <end position="80"/>
    </location>
</feature>